<comment type="caution">
    <text evidence="2">The sequence shown here is derived from an EMBL/GenBank/DDBJ whole genome shotgun (WGS) entry which is preliminary data.</text>
</comment>
<evidence type="ECO:0000313" key="3">
    <source>
        <dbReference type="Proteomes" id="UP000229011"/>
    </source>
</evidence>
<evidence type="ECO:0000259" key="1">
    <source>
        <dbReference type="Pfam" id="PF14436"/>
    </source>
</evidence>
<accession>A0A2G9EL26</accession>
<dbReference type="EMBL" id="PEQY01000001">
    <property type="protein sequence ID" value="PIM80809.1"/>
    <property type="molecule type" value="Genomic_DNA"/>
</dbReference>
<name>A0A2G9EL26_9FUSO</name>
<reference evidence="2 3" key="1">
    <citation type="submission" date="2017-11" db="EMBL/GenBank/DDBJ databases">
        <title>Genome sequencing of Fusobacterium periodonticum KCOM 1259.</title>
        <authorList>
            <person name="Kook J.-K."/>
            <person name="Park S.-N."/>
            <person name="Lim Y.K."/>
        </authorList>
    </citation>
    <scope>NUCLEOTIDE SEQUENCE [LARGE SCALE GENOMIC DNA]</scope>
    <source>
        <strain evidence="2 3">KCOM 1259</strain>
    </source>
</reference>
<protein>
    <recommendedName>
        <fullName evidence="1">Bacterial EndoU nuclease domain-containing protein</fullName>
    </recommendedName>
</protein>
<proteinExistence type="predicted"/>
<evidence type="ECO:0000313" key="2">
    <source>
        <dbReference type="EMBL" id="PIM80809.1"/>
    </source>
</evidence>
<sequence length="144" mass="16146">MKKVKKLQEIYQQQGVSTSGVTSIGVNYSDKKQEGITKNTVIGNVRIEHLHSVSSNGVRTADISVFDQNTNQWKLKVKGDGITPQETTLFPEYWSKSRIIVEVDIAYKNKIISQTRHNIWEGITPSGIKVKGYIAPNTTVYPLP</sequence>
<dbReference type="InterPro" id="IPR029501">
    <property type="entry name" value="EndoU_bac"/>
</dbReference>
<dbReference type="GO" id="GO:0004519">
    <property type="term" value="F:endonuclease activity"/>
    <property type="evidence" value="ECO:0007669"/>
    <property type="project" value="InterPro"/>
</dbReference>
<gene>
    <name evidence="2" type="ORF">CTM71_10780</name>
</gene>
<dbReference type="Pfam" id="PF14436">
    <property type="entry name" value="EndoU_bacteria"/>
    <property type="match status" value="1"/>
</dbReference>
<dbReference type="Proteomes" id="UP000229011">
    <property type="component" value="Unassembled WGS sequence"/>
</dbReference>
<organism evidence="2 3">
    <name type="scientific">Fusobacterium pseudoperiodonticum</name>
    <dbReference type="NCBI Taxonomy" id="2663009"/>
    <lineage>
        <taxon>Bacteria</taxon>
        <taxon>Fusobacteriati</taxon>
        <taxon>Fusobacteriota</taxon>
        <taxon>Fusobacteriia</taxon>
        <taxon>Fusobacteriales</taxon>
        <taxon>Fusobacteriaceae</taxon>
        <taxon>Fusobacterium</taxon>
    </lineage>
</organism>
<feature type="domain" description="Bacterial EndoU nuclease" evidence="1">
    <location>
        <begin position="28"/>
        <end position="143"/>
    </location>
</feature>
<dbReference type="AlphaFoldDB" id="A0A2G9EL26"/>